<dbReference type="Proteomes" id="UP000317646">
    <property type="component" value="Unassembled WGS sequence"/>
</dbReference>
<dbReference type="OrthoDB" id="166868at2"/>
<evidence type="ECO:0000313" key="1">
    <source>
        <dbReference type="EMBL" id="TPG65416.1"/>
    </source>
</evidence>
<dbReference type="AlphaFoldDB" id="A0A502GWR1"/>
<dbReference type="InterPro" id="IPR043148">
    <property type="entry name" value="TagF_C"/>
</dbReference>
<sequence length="368" mass="41664">MPRKKVLFLIGSPNQTTQMHQIAELLRDEFDPYFSQLYYDGWQRPFYEFLIWSNVLKGTIVTGNIKAKADRYLAAHGLPNDFEARVFRHDYDLIVCCSDMIVPWNLLAKTKSVFVQEGMTDPLNLWARFVKRFTRYPVLTISTALNGMNNCCDVYCVASEGYAEHFRRIGVDAGKVVITGIPNFDNIEKLRHNNFPHRGYVLVATTDMRETYRLDNRRKFIREATRIAAGRPMFFKFHPNENMARATAEVQRWAPAGTRIFTEGNTDEMIANCAELITQYSTVAFVGLALGIPVHSYFDVEDLKRKLPWQNHGTSARRIADVCRRFAGFAGSGPAFLKQYQPEAFATPAAGAPAASAPAVQQAQSAHS</sequence>
<name>A0A502GWR1_9BACT</name>
<dbReference type="EMBL" id="RCYZ01000005">
    <property type="protein sequence ID" value="TPG65416.1"/>
    <property type="molecule type" value="Genomic_DNA"/>
</dbReference>
<organism evidence="1 2">
    <name type="scientific">Hymenobacter nivis</name>
    <dbReference type="NCBI Taxonomy" id="1850093"/>
    <lineage>
        <taxon>Bacteria</taxon>
        <taxon>Pseudomonadati</taxon>
        <taxon>Bacteroidota</taxon>
        <taxon>Cytophagia</taxon>
        <taxon>Cytophagales</taxon>
        <taxon>Hymenobacteraceae</taxon>
        <taxon>Hymenobacter</taxon>
    </lineage>
</organism>
<protein>
    <recommendedName>
        <fullName evidence="3">UDP-N-acetyl glucosamine 2-epimerase</fullName>
    </recommendedName>
</protein>
<evidence type="ECO:0000313" key="2">
    <source>
        <dbReference type="Proteomes" id="UP000317646"/>
    </source>
</evidence>
<gene>
    <name evidence="1" type="ORF">EAH73_13150</name>
</gene>
<reference evidence="1 2" key="1">
    <citation type="journal article" date="2019" name="Environ. Microbiol.">
        <title>Species interactions and distinct microbial communities in high Arctic permafrost affected cryosols are associated with the CH4 and CO2 gas fluxes.</title>
        <authorList>
            <person name="Altshuler I."/>
            <person name="Hamel J."/>
            <person name="Turney S."/>
            <person name="Magnuson E."/>
            <person name="Levesque R."/>
            <person name="Greer C."/>
            <person name="Whyte L.G."/>
        </authorList>
    </citation>
    <scope>NUCLEOTIDE SEQUENCE [LARGE SCALE GENOMIC DNA]</scope>
    <source>
        <strain evidence="1 2">S9.2P</strain>
    </source>
</reference>
<accession>A0A502GWR1</accession>
<dbReference type="SUPFAM" id="SSF53756">
    <property type="entry name" value="UDP-Glycosyltransferase/glycogen phosphorylase"/>
    <property type="match status" value="1"/>
</dbReference>
<comment type="caution">
    <text evidence="1">The sequence shown here is derived from an EMBL/GenBank/DDBJ whole genome shotgun (WGS) entry which is preliminary data.</text>
</comment>
<dbReference type="RefSeq" id="WP_140467269.1">
    <property type="nucleotide sequence ID" value="NZ_RCYZ01000005.1"/>
</dbReference>
<dbReference type="Gene3D" id="3.40.50.12580">
    <property type="match status" value="1"/>
</dbReference>
<keyword evidence="2" id="KW-1185">Reference proteome</keyword>
<proteinExistence type="predicted"/>
<evidence type="ECO:0008006" key="3">
    <source>
        <dbReference type="Google" id="ProtNLM"/>
    </source>
</evidence>